<protein>
    <submittedName>
        <fullName evidence="1">PLP-dependent transferase</fullName>
    </submittedName>
</protein>
<name>A0ACB7ZRV4_9AGAM</name>
<reference evidence="1" key="1">
    <citation type="journal article" date="2021" name="New Phytol.">
        <title>Evolutionary innovations through gain and loss of genes in the ectomycorrhizal Boletales.</title>
        <authorList>
            <person name="Wu G."/>
            <person name="Miyauchi S."/>
            <person name="Morin E."/>
            <person name="Kuo A."/>
            <person name="Drula E."/>
            <person name="Varga T."/>
            <person name="Kohler A."/>
            <person name="Feng B."/>
            <person name="Cao Y."/>
            <person name="Lipzen A."/>
            <person name="Daum C."/>
            <person name="Hundley H."/>
            <person name="Pangilinan J."/>
            <person name="Johnson J."/>
            <person name="Barry K."/>
            <person name="LaButti K."/>
            <person name="Ng V."/>
            <person name="Ahrendt S."/>
            <person name="Min B."/>
            <person name="Choi I.G."/>
            <person name="Park H."/>
            <person name="Plett J.M."/>
            <person name="Magnuson J."/>
            <person name="Spatafora J.W."/>
            <person name="Nagy L.G."/>
            <person name="Henrissat B."/>
            <person name="Grigoriev I.V."/>
            <person name="Yang Z.L."/>
            <person name="Xu J."/>
            <person name="Martin F.M."/>
        </authorList>
    </citation>
    <scope>NUCLEOTIDE SEQUENCE</scope>
    <source>
        <strain evidence="1">ATCC 28755</strain>
    </source>
</reference>
<keyword evidence="1" id="KW-0808">Transferase</keyword>
<keyword evidence="2" id="KW-1185">Reference proteome</keyword>
<evidence type="ECO:0000313" key="2">
    <source>
        <dbReference type="Proteomes" id="UP000790377"/>
    </source>
</evidence>
<sequence>MTTTTTSQQLQLIGARVAQLTQSRGFQYGQSALAGYVVWTYVIRVYYELRARGIRGSARALWTWSARHVLLLVLRLPRLQRRVTSEMDDARKSIRASLLPQSTETTPPLPLHGLSPAEIHAAMDALDVSMGADATWTSGKISGAVYHGGPALSDLLASVYARYLLANPLHPELFPAVRAMEAQVVAACLALYNAPPNAAGTTTSGGTESIFLAVKTHREWARAERGIAKGWEIVVPESAHAAFEKAAEWLCIRVRKVPVHPVTRKAVLARVSRAITPNTIMLVASAPNFPDGNQDDIPALAALARKHRIGLHVDACLGGFILPFLEETGLAAGSPAPDGRTRYALAPFDFRVDGVTSVSCDTHKYGFAPKGSSVIMYRSAALRRYQYYISPDWSGGVYASPSISGSRPGALIATTWAALHHLGRAGYLDACRAIVGAARKIAEGRRMRALGLDDGIPELYVLGNPVASVVAFGARVSDGSSVDPLGDAMGRRGWHLNALADPPAVHIACTVRVWVFVWCWVAFVGF</sequence>
<accession>A0ACB7ZRV4</accession>
<gene>
    <name evidence="1" type="ORF">BJ138DRAFT_1020049</name>
</gene>
<evidence type="ECO:0000313" key="1">
    <source>
        <dbReference type="EMBL" id="KAH7903806.1"/>
    </source>
</evidence>
<comment type="caution">
    <text evidence="1">The sequence shown here is derived from an EMBL/GenBank/DDBJ whole genome shotgun (WGS) entry which is preliminary data.</text>
</comment>
<proteinExistence type="predicted"/>
<dbReference type="Proteomes" id="UP000790377">
    <property type="component" value="Unassembled WGS sequence"/>
</dbReference>
<dbReference type="EMBL" id="MU268749">
    <property type="protein sequence ID" value="KAH7903806.1"/>
    <property type="molecule type" value="Genomic_DNA"/>
</dbReference>
<organism evidence="1 2">
    <name type="scientific">Hygrophoropsis aurantiaca</name>
    <dbReference type="NCBI Taxonomy" id="72124"/>
    <lineage>
        <taxon>Eukaryota</taxon>
        <taxon>Fungi</taxon>
        <taxon>Dikarya</taxon>
        <taxon>Basidiomycota</taxon>
        <taxon>Agaricomycotina</taxon>
        <taxon>Agaricomycetes</taxon>
        <taxon>Agaricomycetidae</taxon>
        <taxon>Boletales</taxon>
        <taxon>Coniophorineae</taxon>
        <taxon>Hygrophoropsidaceae</taxon>
        <taxon>Hygrophoropsis</taxon>
    </lineage>
</organism>